<proteinExistence type="predicted"/>
<dbReference type="Proteomes" id="UP001190700">
    <property type="component" value="Unassembled WGS sequence"/>
</dbReference>
<sequence length="530" mass="57203">MPNTDPDVGSASLGFNVTDGCGTDLFDASPVRGYHSAVDQGSLHLRYDFGASIDVDGYAIHVTSRGGLSDVNVTCYATDGEIVYTERTPGTELGVVSGWINVTFTEVETRVCASVSLDVTSSTANTRFTEVALLQQPHANPPMPPSPPPALPASPPMGMLIAGYYPVFSDVSEAMVASPVGTAFPIKLVGYVYYMPTALTQGVNAWYGDYGAHSSVSAVARNVSSSSAAAWTVTARNCPVSHRLTAEECMGTVADGLGAEVGYEMVNPQFPVLGCVHVVLSHVRSRVVYNAIAISDARCHTTSHVRRVWFKTGVATANTDQAGTSRLPLPRPRDPRYDLLRYRMHFERHETPLHAVNGHGRSAPADSFNMSHGVGVVDADVPDSRVALKSLLLNSSNRGLHLSDRELSLGRRAPYSSFTVSYWSKVSLTDETKYAKVLVPVPEERFVDEQRTVAPVTEPRKLSIVEAGTESWAYANPHATNPMERMHDGSIGTHTHVANFAVFMFNRTVHVEELMLAQNAAPADTNSGIH</sequence>
<organism evidence="1 2">
    <name type="scientific">Cymbomonas tetramitiformis</name>
    <dbReference type="NCBI Taxonomy" id="36881"/>
    <lineage>
        <taxon>Eukaryota</taxon>
        <taxon>Viridiplantae</taxon>
        <taxon>Chlorophyta</taxon>
        <taxon>Pyramimonadophyceae</taxon>
        <taxon>Pyramimonadales</taxon>
        <taxon>Pyramimonadaceae</taxon>
        <taxon>Cymbomonas</taxon>
    </lineage>
</organism>
<dbReference type="EMBL" id="LGRX02030143">
    <property type="protein sequence ID" value="KAK3246048.1"/>
    <property type="molecule type" value="Genomic_DNA"/>
</dbReference>
<gene>
    <name evidence="1" type="ORF">CYMTET_44404</name>
</gene>
<evidence type="ECO:0000313" key="2">
    <source>
        <dbReference type="Proteomes" id="UP001190700"/>
    </source>
</evidence>
<protein>
    <submittedName>
        <fullName evidence="1">Uncharacterized protein</fullName>
    </submittedName>
</protein>
<comment type="caution">
    <text evidence="1">The sequence shown here is derived from an EMBL/GenBank/DDBJ whole genome shotgun (WGS) entry which is preliminary data.</text>
</comment>
<name>A0AAE0C1H4_9CHLO</name>
<dbReference type="AlphaFoldDB" id="A0AAE0C1H4"/>
<reference evidence="1 2" key="1">
    <citation type="journal article" date="2015" name="Genome Biol. Evol.">
        <title>Comparative Genomics of a Bacterivorous Green Alga Reveals Evolutionary Causalities and Consequences of Phago-Mixotrophic Mode of Nutrition.</title>
        <authorList>
            <person name="Burns J.A."/>
            <person name="Paasch A."/>
            <person name="Narechania A."/>
            <person name="Kim E."/>
        </authorList>
    </citation>
    <scope>NUCLEOTIDE SEQUENCE [LARGE SCALE GENOMIC DNA]</scope>
    <source>
        <strain evidence="1 2">PLY_AMNH</strain>
    </source>
</reference>
<keyword evidence="2" id="KW-1185">Reference proteome</keyword>
<evidence type="ECO:0000313" key="1">
    <source>
        <dbReference type="EMBL" id="KAK3246048.1"/>
    </source>
</evidence>
<accession>A0AAE0C1H4</accession>